<organism evidence="5 6">
    <name type="scientific">Phocaeicola coprophilus</name>
    <dbReference type="NCBI Taxonomy" id="387090"/>
    <lineage>
        <taxon>Bacteria</taxon>
        <taxon>Pseudomonadati</taxon>
        <taxon>Bacteroidota</taxon>
        <taxon>Bacteroidia</taxon>
        <taxon>Bacteroidales</taxon>
        <taxon>Bacteroidaceae</taxon>
        <taxon>Phocaeicola</taxon>
    </lineage>
</organism>
<gene>
    <name evidence="5" type="ORF">DW921_05470</name>
</gene>
<evidence type="ECO:0000313" key="6">
    <source>
        <dbReference type="Proteomes" id="UP000283855"/>
    </source>
</evidence>
<comment type="similarity">
    <text evidence="1">Belongs to the carbohydrate kinase PfkB family.</text>
</comment>
<dbReference type="AlphaFoldDB" id="A0A413T1V9"/>
<sequence length="298" mass="33425">MNDICCIGHITLDKIITPKQTTYMPGGTSYYFSHGIRHLKDTRNYKLITALAPSEYKAVEDLRAKGIQVEVLPSRKTVYFENIYGENQDDRKQRVLAKADPFTVEELKDEEAKFFHLGSLLSDDFSLDVVKLLSGKGKLAVDAQGYLREVRGEQVYPTDWKDKRDALKYIDILKVNEHEAEVLTGFKDFKQAALQLAEWGVKEVLLTLGSLGSIIYAEGTFYKIPAYPAKNVVDATGCGDTYSMGYLYMRNKGASYEEAGCFAAALSTIKLEKSGPFSGTEEQVWDIIRNSELHATVI</sequence>
<protein>
    <submittedName>
        <fullName evidence="5">Ribokinase</fullName>
    </submittedName>
</protein>
<keyword evidence="3 5" id="KW-0418">Kinase</keyword>
<evidence type="ECO:0000259" key="4">
    <source>
        <dbReference type="Pfam" id="PF00294"/>
    </source>
</evidence>
<name>A0A413T1V9_9BACT</name>
<dbReference type="InterPro" id="IPR011611">
    <property type="entry name" value="PfkB_dom"/>
</dbReference>
<dbReference type="PANTHER" id="PTHR43085:SF57">
    <property type="entry name" value="CARBOHYDRATE KINASE PFKB DOMAIN-CONTAINING PROTEIN"/>
    <property type="match status" value="1"/>
</dbReference>
<dbReference type="InterPro" id="IPR029056">
    <property type="entry name" value="Ribokinase-like"/>
</dbReference>
<dbReference type="PANTHER" id="PTHR43085">
    <property type="entry name" value="HEXOKINASE FAMILY MEMBER"/>
    <property type="match status" value="1"/>
</dbReference>
<proteinExistence type="inferred from homology"/>
<evidence type="ECO:0000256" key="3">
    <source>
        <dbReference type="ARBA" id="ARBA00022777"/>
    </source>
</evidence>
<dbReference type="EMBL" id="QSFT01000008">
    <property type="protein sequence ID" value="RHA76965.1"/>
    <property type="molecule type" value="Genomic_DNA"/>
</dbReference>
<feature type="domain" description="Carbohydrate kinase PfkB" evidence="4">
    <location>
        <begin position="105"/>
        <end position="278"/>
    </location>
</feature>
<dbReference type="SUPFAM" id="SSF53613">
    <property type="entry name" value="Ribokinase-like"/>
    <property type="match status" value="1"/>
</dbReference>
<reference evidence="5 6" key="1">
    <citation type="submission" date="2018-08" db="EMBL/GenBank/DDBJ databases">
        <title>A genome reference for cultivated species of the human gut microbiota.</title>
        <authorList>
            <person name="Zou Y."/>
            <person name="Xue W."/>
            <person name="Luo G."/>
        </authorList>
    </citation>
    <scope>NUCLEOTIDE SEQUENCE [LARGE SCALE GENOMIC DNA]</scope>
    <source>
        <strain evidence="5 6">AM42-38</strain>
    </source>
</reference>
<dbReference type="Proteomes" id="UP000283855">
    <property type="component" value="Unassembled WGS sequence"/>
</dbReference>
<keyword evidence="2" id="KW-0808">Transferase</keyword>
<dbReference type="Gene3D" id="3.40.1190.20">
    <property type="match status" value="1"/>
</dbReference>
<evidence type="ECO:0000256" key="2">
    <source>
        <dbReference type="ARBA" id="ARBA00022679"/>
    </source>
</evidence>
<comment type="caution">
    <text evidence="5">The sequence shown here is derived from an EMBL/GenBank/DDBJ whole genome shotgun (WGS) entry which is preliminary data.</text>
</comment>
<dbReference type="RefSeq" id="WP_118400161.1">
    <property type="nucleotide sequence ID" value="NZ_CABJGD010000008.1"/>
</dbReference>
<accession>A0A413T1V9</accession>
<dbReference type="GO" id="GO:0016301">
    <property type="term" value="F:kinase activity"/>
    <property type="evidence" value="ECO:0007669"/>
    <property type="project" value="UniProtKB-KW"/>
</dbReference>
<evidence type="ECO:0000256" key="1">
    <source>
        <dbReference type="ARBA" id="ARBA00010688"/>
    </source>
</evidence>
<dbReference type="InterPro" id="IPR050306">
    <property type="entry name" value="PfkB_Carbo_kinase"/>
</dbReference>
<dbReference type="Pfam" id="PF00294">
    <property type="entry name" value="PfkB"/>
    <property type="match status" value="1"/>
</dbReference>
<evidence type="ECO:0000313" key="5">
    <source>
        <dbReference type="EMBL" id="RHA76965.1"/>
    </source>
</evidence>